<accession>C7PYT8</accession>
<dbReference type="Pfam" id="PF13730">
    <property type="entry name" value="HTH_36"/>
    <property type="match status" value="1"/>
</dbReference>
<dbReference type="SUPFAM" id="SSF46785">
    <property type="entry name" value="Winged helix' DNA-binding domain"/>
    <property type="match status" value="1"/>
</dbReference>
<evidence type="ECO:0000256" key="1">
    <source>
        <dbReference type="SAM" id="MobiDB-lite"/>
    </source>
</evidence>
<proteinExistence type="predicted"/>
<dbReference type="InParanoid" id="C7PYT8"/>
<dbReference type="InterPro" id="IPR036390">
    <property type="entry name" value="WH_DNA-bd_sf"/>
</dbReference>
<feature type="region of interest" description="Disordered" evidence="1">
    <location>
        <begin position="94"/>
        <end position="138"/>
    </location>
</feature>
<dbReference type="EMBL" id="CP001700">
    <property type="protein sequence ID" value="ACU77410.1"/>
    <property type="molecule type" value="Genomic_DNA"/>
</dbReference>
<sequence>MRVHGTRQTGFFTKVPNATARDHGLSFAARGLLAYLLSLPDGAREDVKTLANKSVEGRGVITRALNELESRGYMTRAKTRDDDGRIHTQVEVFADRGGASRPVVPAPVSPGTGTPGGGKSGIKTEETGVEDSLPPQVPLTDPVADTSASGRAGGELSRALSLLVQVAKDEPRLHLAAGEAGELAALVDRWLARGATPGHVTSALTSGLPPRVHQAAALVRHRLTAKMPPERSKQALGVTWHECAECRVPMRAEGLCGDCSHAGPQAAPTALRKGGRVGFELARAQLR</sequence>
<evidence type="ECO:0000313" key="3">
    <source>
        <dbReference type="Proteomes" id="UP000000851"/>
    </source>
</evidence>
<dbReference type="Proteomes" id="UP000000851">
    <property type="component" value="Chromosome"/>
</dbReference>
<reference evidence="2 3" key="1">
    <citation type="journal article" date="2009" name="Stand. Genomic Sci.">
        <title>Complete genome sequence of Catenulispora acidiphila type strain (ID 139908).</title>
        <authorList>
            <person name="Copeland A."/>
            <person name="Lapidus A."/>
            <person name="Glavina Del Rio T."/>
            <person name="Nolan M."/>
            <person name="Lucas S."/>
            <person name="Chen F."/>
            <person name="Tice H."/>
            <person name="Cheng J.F."/>
            <person name="Bruce D."/>
            <person name="Goodwin L."/>
            <person name="Pitluck S."/>
            <person name="Mikhailova N."/>
            <person name="Pati A."/>
            <person name="Ivanova N."/>
            <person name="Mavromatis K."/>
            <person name="Chen A."/>
            <person name="Palaniappan K."/>
            <person name="Chain P."/>
            <person name="Land M."/>
            <person name="Hauser L."/>
            <person name="Chang Y.J."/>
            <person name="Jeffries C.D."/>
            <person name="Chertkov O."/>
            <person name="Brettin T."/>
            <person name="Detter J.C."/>
            <person name="Han C."/>
            <person name="Ali Z."/>
            <person name="Tindall B.J."/>
            <person name="Goker M."/>
            <person name="Bristow J."/>
            <person name="Eisen J.A."/>
            <person name="Markowitz V."/>
            <person name="Hugenholtz P."/>
            <person name="Kyrpides N.C."/>
            <person name="Klenk H.P."/>
        </authorList>
    </citation>
    <scope>NUCLEOTIDE SEQUENCE [LARGE SCALE GENOMIC DNA]</scope>
    <source>
        <strain evidence="3">DSM 44928 / JCM 14897 / NBRC 102108 / NRRL B-24433 / ID139908</strain>
    </source>
</reference>
<gene>
    <name evidence="2" type="ordered locus">Caci_8591</name>
</gene>
<dbReference type="eggNOG" id="COG3935">
    <property type="taxonomic scope" value="Bacteria"/>
</dbReference>
<dbReference type="AlphaFoldDB" id="C7PYT8"/>
<protein>
    <recommendedName>
        <fullName evidence="4">Helix-turn-helix domain-containing protein</fullName>
    </recommendedName>
</protein>
<evidence type="ECO:0000313" key="2">
    <source>
        <dbReference type="EMBL" id="ACU77410.1"/>
    </source>
</evidence>
<evidence type="ECO:0008006" key="4">
    <source>
        <dbReference type="Google" id="ProtNLM"/>
    </source>
</evidence>
<name>C7PYT8_CATAD</name>
<dbReference type="HOGENOM" id="CLU_896529_0_0_11"/>
<dbReference type="OrthoDB" id="9178552at2"/>
<dbReference type="KEGG" id="cai:Caci_8591"/>
<keyword evidence="3" id="KW-1185">Reference proteome</keyword>
<dbReference type="STRING" id="479433.Caci_8591"/>
<organism evidence="2 3">
    <name type="scientific">Catenulispora acidiphila (strain DSM 44928 / JCM 14897 / NBRC 102108 / NRRL B-24433 / ID139908)</name>
    <dbReference type="NCBI Taxonomy" id="479433"/>
    <lineage>
        <taxon>Bacteria</taxon>
        <taxon>Bacillati</taxon>
        <taxon>Actinomycetota</taxon>
        <taxon>Actinomycetes</taxon>
        <taxon>Catenulisporales</taxon>
        <taxon>Catenulisporaceae</taxon>
        <taxon>Catenulispora</taxon>
    </lineage>
</organism>
<dbReference type="RefSeq" id="WP_015797135.1">
    <property type="nucleotide sequence ID" value="NC_013131.1"/>
</dbReference>